<dbReference type="EMBL" id="MU795366">
    <property type="protein sequence ID" value="KAJ3806892.1"/>
    <property type="molecule type" value="Genomic_DNA"/>
</dbReference>
<organism evidence="1 2">
    <name type="scientific">Lentinula aff. lateritia</name>
    <dbReference type="NCBI Taxonomy" id="2804960"/>
    <lineage>
        <taxon>Eukaryota</taxon>
        <taxon>Fungi</taxon>
        <taxon>Dikarya</taxon>
        <taxon>Basidiomycota</taxon>
        <taxon>Agaricomycotina</taxon>
        <taxon>Agaricomycetes</taxon>
        <taxon>Agaricomycetidae</taxon>
        <taxon>Agaricales</taxon>
        <taxon>Marasmiineae</taxon>
        <taxon>Omphalotaceae</taxon>
        <taxon>Lentinula</taxon>
    </lineage>
</organism>
<name>A0ACC1TQA8_9AGAR</name>
<evidence type="ECO:0000313" key="1">
    <source>
        <dbReference type="EMBL" id="KAJ3806892.1"/>
    </source>
</evidence>
<gene>
    <name evidence="1" type="ORF">F5876DRAFT_68560</name>
</gene>
<dbReference type="Proteomes" id="UP001163835">
    <property type="component" value="Unassembled WGS sequence"/>
</dbReference>
<comment type="caution">
    <text evidence="1">The sequence shown here is derived from an EMBL/GenBank/DDBJ whole genome shotgun (WGS) entry which is preliminary data.</text>
</comment>
<reference evidence="1" key="1">
    <citation type="submission" date="2022-09" db="EMBL/GenBank/DDBJ databases">
        <title>A Global Phylogenomic Analysis of the Shiitake Genus Lentinula.</title>
        <authorList>
            <consortium name="DOE Joint Genome Institute"/>
            <person name="Sierra-Patev S."/>
            <person name="Min B."/>
            <person name="Naranjo-Ortiz M."/>
            <person name="Looney B."/>
            <person name="Konkel Z."/>
            <person name="Slot J.C."/>
            <person name="Sakamoto Y."/>
            <person name="Steenwyk J.L."/>
            <person name="Rokas A."/>
            <person name="Carro J."/>
            <person name="Camarero S."/>
            <person name="Ferreira P."/>
            <person name="Molpeceres G."/>
            <person name="Ruiz-Duenas F.J."/>
            <person name="Serrano A."/>
            <person name="Henrissat B."/>
            <person name="Drula E."/>
            <person name="Hughes K.W."/>
            <person name="Mata J.L."/>
            <person name="Ishikawa N.K."/>
            <person name="Vargas-Isla R."/>
            <person name="Ushijima S."/>
            <person name="Smith C.A."/>
            <person name="Ahrendt S."/>
            <person name="Andreopoulos W."/>
            <person name="He G."/>
            <person name="Labutti K."/>
            <person name="Lipzen A."/>
            <person name="Ng V."/>
            <person name="Riley R."/>
            <person name="Sandor L."/>
            <person name="Barry K."/>
            <person name="Martinez A.T."/>
            <person name="Xiao Y."/>
            <person name="Gibbons J.G."/>
            <person name="Terashima K."/>
            <person name="Grigoriev I.V."/>
            <person name="Hibbett D.S."/>
        </authorList>
    </citation>
    <scope>NUCLEOTIDE SEQUENCE</scope>
    <source>
        <strain evidence="1">TMI1499</strain>
    </source>
</reference>
<accession>A0ACC1TQA8</accession>
<proteinExistence type="predicted"/>
<evidence type="ECO:0000313" key="2">
    <source>
        <dbReference type="Proteomes" id="UP001163835"/>
    </source>
</evidence>
<sequence length="295" mass="33296">MSNTGLALEYDVEAMNTMALEEVKIQRGSIVVQSFLSVLCLPASTSSEIFRLIATRLLPQTALYYKEQRKAVRNTAASWAICIYLGDRRKLSIHSSARHARSGYATPIARPHELQARGLFYAQSQPLQLPTGSRCWFALNHNKKHDKSKRLNFEGNQIKSNGEKFLCGALPNGIIRVTEDRLCVLMSDAYFFTGTKTVYSRAPRNSMPNTVSFYITQMSMDHTLLTNEQINFTGVCYTQIETQKLGHLEIDWQNWNITGWPTNDDGTRIPVGDMEKHHKAEASMAAAFYSDVESD</sequence>
<protein>
    <submittedName>
        <fullName evidence="1">Uncharacterized protein</fullName>
    </submittedName>
</protein>
<keyword evidence="2" id="KW-1185">Reference proteome</keyword>